<sequence>ARHDYRFFYALAPSAADSKWFDQIVKVDVSRGGGAVAASWARPGVYVTEADFVPRTGSTAAAAEDDGVLLSVLYNSTTDSSSLGVFDARSLALVDQFGLGGVVPFHAHGIVCPAWHGGCFTNP</sequence>
<reference evidence="7" key="1">
    <citation type="journal article" date="2013" name="Nature">
        <title>Pan genome of the phytoplankton Emiliania underpins its global distribution.</title>
        <authorList>
            <person name="Read B.A."/>
            <person name="Kegel J."/>
            <person name="Klute M.J."/>
            <person name="Kuo A."/>
            <person name="Lefebvre S.C."/>
            <person name="Maumus F."/>
            <person name="Mayer C."/>
            <person name="Miller J."/>
            <person name="Monier A."/>
            <person name="Salamov A."/>
            <person name="Young J."/>
            <person name="Aguilar M."/>
            <person name="Claverie J.M."/>
            <person name="Frickenhaus S."/>
            <person name="Gonzalez K."/>
            <person name="Herman E.K."/>
            <person name="Lin Y.C."/>
            <person name="Napier J."/>
            <person name="Ogata H."/>
            <person name="Sarno A.F."/>
            <person name="Shmutz J."/>
            <person name="Schroeder D."/>
            <person name="de Vargas C."/>
            <person name="Verret F."/>
            <person name="von Dassow P."/>
            <person name="Valentin K."/>
            <person name="Van de Peer Y."/>
            <person name="Wheeler G."/>
            <person name="Dacks J.B."/>
            <person name="Delwiche C.F."/>
            <person name="Dyhrman S.T."/>
            <person name="Glockner G."/>
            <person name="John U."/>
            <person name="Richards T."/>
            <person name="Worden A.Z."/>
            <person name="Zhang X."/>
            <person name="Grigoriev I.V."/>
            <person name="Allen A.E."/>
            <person name="Bidle K."/>
            <person name="Borodovsky M."/>
            <person name="Bowler C."/>
            <person name="Brownlee C."/>
            <person name="Cock J.M."/>
            <person name="Elias M."/>
            <person name="Gladyshev V.N."/>
            <person name="Groth M."/>
            <person name="Guda C."/>
            <person name="Hadaegh A."/>
            <person name="Iglesias-Rodriguez M.D."/>
            <person name="Jenkins J."/>
            <person name="Jones B.M."/>
            <person name="Lawson T."/>
            <person name="Leese F."/>
            <person name="Lindquist E."/>
            <person name="Lobanov A."/>
            <person name="Lomsadze A."/>
            <person name="Malik S.B."/>
            <person name="Marsh M.E."/>
            <person name="Mackinder L."/>
            <person name="Mock T."/>
            <person name="Mueller-Roeber B."/>
            <person name="Pagarete A."/>
            <person name="Parker M."/>
            <person name="Probert I."/>
            <person name="Quesneville H."/>
            <person name="Raines C."/>
            <person name="Rensing S.A."/>
            <person name="Riano-Pachon D.M."/>
            <person name="Richier S."/>
            <person name="Rokitta S."/>
            <person name="Shiraiwa Y."/>
            <person name="Soanes D.M."/>
            <person name="van der Giezen M."/>
            <person name="Wahlund T.M."/>
            <person name="Williams B."/>
            <person name="Wilson W."/>
            <person name="Wolfe G."/>
            <person name="Wurch L.L."/>
        </authorList>
    </citation>
    <scope>NUCLEOTIDE SEQUENCE</scope>
</reference>
<dbReference type="GeneID" id="17280850"/>
<dbReference type="Pfam" id="PF03055">
    <property type="entry name" value="RPE65"/>
    <property type="match status" value="1"/>
</dbReference>
<dbReference type="PANTHER" id="PTHR10543">
    <property type="entry name" value="BETA-CAROTENE DIOXYGENASE"/>
    <property type="match status" value="1"/>
</dbReference>
<dbReference type="InterPro" id="IPR004294">
    <property type="entry name" value="Carotenoid_Oase"/>
</dbReference>
<proteinExistence type="inferred from homology"/>
<dbReference type="eggNOG" id="ENOG502T1MK">
    <property type="taxonomic scope" value="Eukaryota"/>
</dbReference>
<dbReference type="RefSeq" id="XP_005788009.1">
    <property type="nucleotide sequence ID" value="XM_005787952.1"/>
</dbReference>
<dbReference type="EnsemblProtists" id="EOD35580">
    <property type="protein sequence ID" value="EOD35580"/>
    <property type="gene ID" value="EMIHUDRAFT_201756"/>
</dbReference>
<protein>
    <submittedName>
        <fullName evidence="6">Uncharacterized protein</fullName>
    </submittedName>
</protein>
<evidence type="ECO:0000256" key="2">
    <source>
        <dbReference type="ARBA" id="ARBA00006787"/>
    </source>
</evidence>
<keyword evidence="4" id="KW-0560">Oxidoreductase</keyword>
<dbReference type="PaxDb" id="2903-EOD35580"/>
<dbReference type="HOGENOM" id="CLU_2021336_0_0_1"/>
<organism evidence="6 7">
    <name type="scientific">Emiliania huxleyi (strain CCMP1516)</name>
    <dbReference type="NCBI Taxonomy" id="280463"/>
    <lineage>
        <taxon>Eukaryota</taxon>
        <taxon>Haptista</taxon>
        <taxon>Haptophyta</taxon>
        <taxon>Prymnesiophyceae</taxon>
        <taxon>Isochrysidales</taxon>
        <taxon>Noelaerhabdaceae</taxon>
        <taxon>Emiliania</taxon>
    </lineage>
</organism>
<dbReference type="GO" id="GO:0046872">
    <property type="term" value="F:metal ion binding"/>
    <property type="evidence" value="ECO:0007669"/>
    <property type="project" value="UniProtKB-KW"/>
</dbReference>
<evidence type="ECO:0000256" key="1">
    <source>
        <dbReference type="ARBA" id="ARBA00001954"/>
    </source>
</evidence>
<dbReference type="GO" id="GO:0016121">
    <property type="term" value="P:carotene catabolic process"/>
    <property type="evidence" value="ECO:0007669"/>
    <property type="project" value="TreeGrafter"/>
</dbReference>
<keyword evidence="3" id="KW-0479">Metal-binding</keyword>
<keyword evidence="5" id="KW-0408">Iron</keyword>
<evidence type="ECO:0000256" key="5">
    <source>
        <dbReference type="ARBA" id="ARBA00023004"/>
    </source>
</evidence>
<dbReference type="GO" id="GO:0010436">
    <property type="term" value="F:carotenoid dioxygenase activity"/>
    <property type="evidence" value="ECO:0007669"/>
    <property type="project" value="TreeGrafter"/>
</dbReference>
<dbReference type="KEGG" id="ehx:EMIHUDRAFT_201756"/>
<dbReference type="Proteomes" id="UP000013827">
    <property type="component" value="Unassembled WGS sequence"/>
</dbReference>
<evidence type="ECO:0000313" key="6">
    <source>
        <dbReference type="EnsemblProtists" id="EOD35580"/>
    </source>
</evidence>
<accession>A0A0D3KIJ5</accession>
<evidence type="ECO:0000313" key="7">
    <source>
        <dbReference type="Proteomes" id="UP000013827"/>
    </source>
</evidence>
<name>A0A0D3KIJ5_EMIH1</name>
<dbReference type="AlphaFoldDB" id="A0A0D3KIJ5"/>
<reference evidence="6" key="2">
    <citation type="submission" date="2024-10" db="UniProtKB">
        <authorList>
            <consortium name="EnsemblProtists"/>
        </authorList>
    </citation>
    <scope>IDENTIFICATION</scope>
</reference>
<dbReference type="PANTHER" id="PTHR10543:SF89">
    <property type="entry name" value="CAROTENOID 9,10(9',10')-CLEAVAGE DIOXYGENASE 1"/>
    <property type="match status" value="1"/>
</dbReference>
<comment type="similarity">
    <text evidence="2">Belongs to the carotenoid oxygenase family.</text>
</comment>
<evidence type="ECO:0000256" key="3">
    <source>
        <dbReference type="ARBA" id="ARBA00022723"/>
    </source>
</evidence>
<keyword evidence="7" id="KW-1185">Reference proteome</keyword>
<dbReference type="OMA" id="NHEAGED"/>
<comment type="cofactor">
    <cofactor evidence="1">
        <name>Fe(2+)</name>
        <dbReference type="ChEBI" id="CHEBI:29033"/>
    </cofactor>
</comment>
<evidence type="ECO:0000256" key="4">
    <source>
        <dbReference type="ARBA" id="ARBA00023002"/>
    </source>
</evidence>